<name>A0A8T0L5E2_PHAAN</name>
<evidence type="ECO:0000313" key="3">
    <source>
        <dbReference type="Proteomes" id="UP000743370"/>
    </source>
</evidence>
<proteinExistence type="predicted"/>
<accession>A0A8T0L5E2</accession>
<feature type="signal peptide" evidence="1">
    <location>
        <begin position="1"/>
        <end position="24"/>
    </location>
</feature>
<dbReference type="EMBL" id="JABFOF010000002">
    <property type="protein sequence ID" value="KAG2405523.1"/>
    <property type="molecule type" value="Genomic_DNA"/>
</dbReference>
<sequence>MSFVILFLLLLLLLLLFSTTPCHAAAGKARFERFKAASSASEFKPFNFRGAADLQGNGAHKEGDQVFGADKRKVYTGFSQTSSGFLYLAKFLLAHRRKYNVYSSRAGLVPP</sequence>
<evidence type="ECO:0000256" key="1">
    <source>
        <dbReference type="SAM" id="SignalP"/>
    </source>
</evidence>
<gene>
    <name evidence="2" type="ORF">HKW66_Vig0047780</name>
</gene>
<evidence type="ECO:0000313" key="2">
    <source>
        <dbReference type="EMBL" id="KAG2405523.1"/>
    </source>
</evidence>
<protein>
    <submittedName>
        <fullName evidence="2">Uncharacterized protein</fullName>
    </submittedName>
</protein>
<organism evidence="2 3">
    <name type="scientific">Phaseolus angularis</name>
    <name type="common">Azuki bean</name>
    <name type="synonym">Vigna angularis</name>
    <dbReference type="NCBI Taxonomy" id="3914"/>
    <lineage>
        <taxon>Eukaryota</taxon>
        <taxon>Viridiplantae</taxon>
        <taxon>Streptophyta</taxon>
        <taxon>Embryophyta</taxon>
        <taxon>Tracheophyta</taxon>
        <taxon>Spermatophyta</taxon>
        <taxon>Magnoliopsida</taxon>
        <taxon>eudicotyledons</taxon>
        <taxon>Gunneridae</taxon>
        <taxon>Pentapetalae</taxon>
        <taxon>rosids</taxon>
        <taxon>fabids</taxon>
        <taxon>Fabales</taxon>
        <taxon>Fabaceae</taxon>
        <taxon>Papilionoideae</taxon>
        <taxon>50 kb inversion clade</taxon>
        <taxon>NPAAA clade</taxon>
        <taxon>indigoferoid/millettioid clade</taxon>
        <taxon>Phaseoleae</taxon>
        <taxon>Vigna</taxon>
    </lineage>
</organism>
<dbReference type="Proteomes" id="UP000743370">
    <property type="component" value="Unassembled WGS sequence"/>
</dbReference>
<feature type="chain" id="PRO_5035895765" evidence="1">
    <location>
        <begin position="25"/>
        <end position="111"/>
    </location>
</feature>
<keyword evidence="1" id="KW-0732">Signal</keyword>
<comment type="caution">
    <text evidence="2">The sequence shown here is derived from an EMBL/GenBank/DDBJ whole genome shotgun (WGS) entry which is preliminary data.</text>
</comment>
<dbReference type="AlphaFoldDB" id="A0A8T0L5E2"/>
<reference evidence="2 3" key="1">
    <citation type="submission" date="2020-05" db="EMBL/GenBank/DDBJ databases">
        <title>Vigna angularis (adzuki bean) Var. LongXiaoDou No. 4 denovo assembly.</title>
        <authorList>
            <person name="Xiang H."/>
        </authorList>
    </citation>
    <scope>NUCLEOTIDE SEQUENCE [LARGE SCALE GENOMIC DNA]</scope>
    <source>
        <tissue evidence="2">Leaf</tissue>
    </source>
</reference>